<dbReference type="GO" id="GO:0016747">
    <property type="term" value="F:acyltransferase activity, transferring groups other than amino-acyl groups"/>
    <property type="evidence" value="ECO:0007669"/>
    <property type="project" value="InterPro"/>
</dbReference>
<dbReference type="Proteomes" id="UP000254631">
    <property type="component" value="Unassembled WGS sequence"/>
</dbReference>
<dbReference type="SUPFAM" id="SSF55729">
    <property type="entry name" value="Acyl-CoA N-acyltransferases (Nat)"/>
    <property type="match status" value="1"/>
</dbReference>
<accession>A0A378KFP7</accession>
<dbReference type="CDD" id="cd04301">
    <property type="entry name" value="NAT_SF"/>
    <property type="match status" value="1"/>
</dbReference>
<name>A0A378KFP7_LEGPN</name>
<dbReference type="AlphaFoldDB" id="A0A378KFP7"/>
<dbReference type="InterPro" id="IPR000182">
    <property type="entry name" value="GNAT_dom"/>
</dbReference>
<dbReference type="Pfam" id="PF00583">
    <property type="entry name" value="Acetyltransf_1"/>
    <property type="match status" value="1"/>
</dbReference>
<gene>
    <name evidence="2" type="ORF">NCTC12000_02630</name>
</gene>
<organism evidence="2 3">
    <name type="scientific">Legionella pneumophila</name>
    <dbReference type="NCBI Taxonomy" id="446"/>
    <lineage>
        <taxon>Bacteria</taxon>
        <taxon>Pseudomonadati</taxon>
        <taxon>Pseudomonadota</taxon>
        <taxon>Gammaproteobacteria</taxon>
        <taxon>Legionellales</taxon>
        <taxon>Legionellaceae</taxon>
        <taxon>Legionella</taxon>
    </lineage>
</organism>
<dbReference type="PROSITE" id="PS51186">
    <property type="entry name" value="GNAT"/>
    <property type="match status" value="1"/>
</dbReference>
<dbReference type="EMBL" id="UGOL01000001">
    <property type="protein sequence ID" value="STX80614.1"/>
    <property type="molecule type" value="Genomic_DNA"/>
</dbReference>
<reference evidence="2 3" key="1">
    <citation type="submission" date="2018-06" db="EMBL/GenBank/DDBJ databases">
        <authorList>
            <consortium name="Pathogen Informatics"/>
            <person name="Doyle S."/>
        </authorList>
    </citation>
    <scope>NUCLEOTIDE SEQUENCE [LARGE SCALE GENOMIC DNA]</scope>
    <source>
        <strain evidence="2 3">NCTC12000</strain>
    </source>
</reference>
<evidence type="ECO:0000259" key="1">
    <source>
        <dbReference type="PROSITE" id="PS51186"/>
    </source>
</evidence>
<keyword evidence="2" id="KW-0808">Transferase</keyword>
<evidence type="ECO:0000313" key="2">
    <source>
        <dbReference type="EMBL" id="STX80614.1"/>
    </source>
</evidence>
<dbReference type="Gene3D" id="3.40.630.30">
    <property type="match status" value="1"/>
</dbReference>
<evidence type="ECO:0000313" key="3">
    <source>
        <dbReference type="Proteomes" id="UP000254631"/>
    </source>
</evidence>
<sequence>MKKDITLFTSARPELKFVRLSECKEHLDTAAMWAKNAWGYMHLDDEQFHYKQLQELCEHVYIAMYGGLPVGMLAVIEKKLSFEENREKSSEKIVEEPSTPETTEMKNTYLDYVYIDERARSMGLAGIIIEKAKSLAREMNAEVISLETLNSTLNGLYKRKGGRVICEGRYNDSYPTEVIRLKF</sequence>
<dbReference type="InterPro" id="IPR016181">
    <property type="entry name" value="Acyl_CoA_acyltransferase"/>
</dbReference>
<keyword evidence="2" id="KW-0012">Acyltransferase</keyword>
<proteinExistence type="predicted"/>
<feature type="domain" description="N-acetyltransferase" evidence="1">
    <location>
        <begin position="15"/>
        <end position="183"/>
    </location>
</feature>
<protein>
    <submittedName>
        <fullName evidence="2">Acyl-CoA N-acyltransferase</fullName>
    </submittedName>
</protein>
<dbReference type="RefSeq" id="WP_027219300.1">
    <property type="nucleotide sequence ID" value="NZ_BAZA01000123.1"/>
</dbReference>